<feature type="compositionally biased region" description="Basic and acidic residues" evidence="2">
    <location>
        <begin position="77"/>
        <end position="99"/>
    </location>
</feature>
<dbReference type="AlphaFoldDB" id="A0A101UZE9"/>
<sequence length="456" mass="49296">MTRRTLPGSFETMCERFGVRANSALLIRELKSKRTERQDQARQIMTRSGANMNTAEQREFDRLMDEYENLDEMVTQAEERTEGDRSAVDEDRPNGRRDTPNLYFHTADGRKVRAVRHGESFARAAGTPRTAGSDPEDLSLGRALVGILRGDHAMMEREMRAQVVAQDPAGGFFVTPTLGNLFIDLARSQSVISQAGAMTIPLGSGETRILRTATDPTASWKAELGALNNTDVQFDAVTLYPKVLGCIADISEELIEDGANAAAQIEAVLSAAVANQLDRSFWRGVSNGTGDNDVAGRYFTGILDDPGVGTVDLAGAAPADYDEWIDAMQLVEDANGMPDVRIDSPRTAAQLAKLKEATTLAYLKAPEQVAALRHFKTTQTPVTLGAGNDESVSVVGNFASAFVIIGIRSAFRVEVSNQAGNAFENLGRKVRVWGRADMAIGRPAHLALVQAIGPTP</sequence>
<evidence type="ECO:0000256" key="1">
    <source>
        <dbReference type="ARBA" id="ARBA00004328"/>
    </source>
</evidence>
<accession>A0A101UZE9</accession>
<feature type="domain" description="Phage capsid-like C-terminal" evidence="3">
    <location>
        <begin position="170"/>
        <end position="450"/>
    </location>
</feature>
<dbReference type="SUPFAM" id="SSF56563">
    <property type="entry name" value="Major capsid protein gp5"/>
    <property type="match status" value="1"/>
</dbReference>
<dbReference type="Pfam" id="PF05065">
    <property type="entry name" value="Phage_capsid"/>
    <property type="match status" value="1"/>
</dbReference>
<comment type="subcellular location">
    <subcellularLocation>
        <location evidence="1">Virion</location>
    </subcellularLocation>
</comment>
<dbReference type="EMBL" id="LMXB01000048">
    <property type="protein sequence ID" value="KUO19666.1"/>
    <property type="molecule type" value="Genomic_DNA"/>
</dbReference>
<name>A0A101UZE9_9ACTN</name>
<evidence type="ECO:0000256" key="2">
    <source>
        <dbReference type="SAM" id="MobiDB-lite"/>
    </source>
</evidence>
<evidence type="ECO:0000313" key="5">
    <source>
        <dbReference type="Proteomes" id="UP000053260"/>
    </source>
</evidence>
<organism evidence="4 5">
    <name type="scientific">Streptomyces dysideae</name>
    <dbReference type="NCBI Taxonomy" id="909626"/>
    <lineage>
        <taxon>Bacteria</taxon>
        <taxon>Bacillati</taxon>
        <taxon>Actinomycetota</taxon>
        <taxon>Actinomycetes</taxon>
        <taxon>Kitasatosporales</taxon>
        <taxon>Streptomycetaceae</taxon>
        <taxon>Streptomyces</taxon>
    </lineage>
</organism>
<dbReference type="InterPro" id="IPR024455">
    <property type="entry name" value="Phage_capsid"/>
</dbReference>
<dbReference type="OrthoDB" id="8444243at2"/>
<feature type="region of interest" description="Disordered" evidence="2">
    <location>
        <begin position="76"/>
        <end position="103"/>
    </location>
</feature>
<comment type="caution">
    <text evidence="4">The sequence shown here is derived from an EMBL/GenBank/DDBJ whole genome shotgun (WGS) entry which is preliminary data.</text>
</comment>
<dbReference type="InterPro" id="IPR054612">
    <property type="entry name" value="Phage_capsid-like_C"/>
</dbReference>
<dbReference type="STRING" id="909626.AQJ91_17725"/>
<evidence type="ECO:0000259" key="3">
    <source>
        <dbReference type="Pfam" id="PF05065"/>
    </source>
</evidence>
<dbReference type="Proteomes" id="UP000053260">
    <property type="component" value="Unassembled WGS sequence"/>
</dbReference>
<proteinExistence type="predicted"/>
<protein>
    <recommendedName>
        <fullName evidence="3">Phage capsid-like C-terminal domain-containing protein</fullName>
    </recommendedName>
</protein>
<keyword evidence="5" id="KW-1185">Reference proteome</keyword>
<dbReference type="NCBIfam" id="TIGR01554">
    <property type="entry name" value="major_cap_HK97"/>
    <property type="match status" value="1"/>
</dbReference>
<dbReference type="Gene3D" id="3.30.2400.10">
    <property type="entry name" value="Major capsid protein gp5"/>
    <property type="match status" value="1"/>
</dbReference>
<reference evidence="4 5" key="1">
    <citation type="submission" date="2015-10" db="EMBL/GenBank/DDBJ databases">
        <title>Draft genome sequence of Streptomyces sp. RV15, isolated from a marine sponge.</title>
        <authorList>
            <person name="Ruckert C."/>
            <person name="Abdelmohsen U.R."/>
            <person name="Winkler A."/>
            <person name="Hentschel U."/>
            <person name="Kalinowski J."/>
            <person name="Kampfer P."/>
            <person name="Glaeser S."/>
        </authorList>
    </citation>
    <scope>NUCLEOTIDE SEQUENCE [LARGE SCALE GENOMIC DNA]</scope>
    <source>
        <strain evidence="4 5">RV15</strain>
    </source>
</reference>
<gene>
    <name evidence="4" type="ORF">AQJ91_17725</name>
</gene>
<dbReference type="RefSeq" id="WP_067022212.1">
    <property type="nucleotide sequence ID" value="NZ_KQ949084.1"/>
</dbReference>
<evidence type="ECO:0000313" key="4">
    <source>
        <dbReference type="EMBL" id="KUO19666.1"/>
    </source>
</evidence>
<dbReference type="Gene3D" id="3.30.2320.10">
    <property type="entry name" value="hypothetical protein PF0899 domain"/>
    <property type="match status" value="1"/>
</dbReference>